<dbReference type="HOGENOM" id="CLU_122738_1_0_7"/>
<dbReference type="STRING" id="572480.Arnit_0935"/>
<dbReference type="InterPro" id="IPR000983">
    <property type="entry name" value="Bac_GSPG_pilin"/>
</dbReference>
<dbReference type="Pfam" id="PF07963">
    <property type="entry name" value="N_methyl"/>
    <property type="match status" value="1"/>
</dbReference>
<dbReference type="Proteomes" id="UP000000939">
    <property type="component" value="Chromosome"/>
</dbReference>
<evidence type="ECO:0000313" key="4">
    <source>
        <dbReference type="Proteomes" id="UP000000939"/>
    </source>
</evidence>
<dbReference type="Gene3D" id="3.30.700.10">
    <property type="entry name" value="Glycoprotein, Type 4 Pilin"/>
    <property type="match status" value="1"/>
</dbReference>
<gene>
    <name evidence="3" type="ordered locus">Arnit_0935</name>
</gene>
<dbReference type="RefSeq" id="WP_013134744.1">
    <property type="nucleotide sequence ID" value="NC_014166.1"/>
</dbReference>
<accession>D5V317</accession>
<dbReference type="PRINTS" id="PR00813">
    <property type="entry name" value="BCTERIALGSPG"/>
</dbReference>
<dbReference type="InterPro" id="IPR012902">
    <property type="entry name" value="N_methyl_site"/>
</dbReference>
<dbReference type="eggNOG" id="COG2165">
    <property type="taxonomic scope" value="Bacteria"/>
</dbReference>
<dbReference type="EMBL" id="CP001999">
    <property type="protein sequence ID" value="ADG92599.1"/>
    <property type="molecule type" value="Genomic_DNA"/>
</dbReference>
<dbReference type="GO" id="GO:0015627">
    <property type="term" value="C:type II protein secretion system complex"/>
    <property type="evidence" value="ECO:0007669"/>
    <property type="project" value="InterPro"/>
</dbReference>
<dbReference type="GO" id="GO:0015628">
    <property type="term" value="P:protein secretion by the type II secretion system"/>
    <property type="evidence" value="ECO:0007669"/>
    <property type="project" value="InterPro"/>
</dbReference>
<dbReference type="OrthoDB" id="5349145at2"/>
<evidence type="ECO:0000313" key="3">
    <source>
        <dbReference type="EMBL" id="ADG92599.1"/>
    </source>
</evidence>
<dbReference type="KEGG" id="ant:Arnit_0935"/>
<sequence precursor="true">MVNTKAFSLLELIFAIVIIGIISTVAVPKLLDTKDNAQAAIVQKDISTIISSVRAYYMVNDKLDNFDEALTLNPSTWNIENTTATYEDDNNSCVTVNIKNKKLDLIINDENDGDVCKKIIASGISSAEYDL</sequence>
<keyword evidence="1" id="KW-0488">Methylation</keyword>
<dbReference type="SUPFAM" id="SSF54523">
    <property type="entry name" value="Pili subunits"/>
    <property type="match status" value="1"/>
</dbReference>
<protein>
    <submittedName>
        <fullName evidence="3">Uncharacterized protein</fullName>
    </submittedName>
</protein>
<keyword evidence="2" id="KW-1133">Transmembrane helix</keyword>
<proteinExistence type="predicted"/>
<name>D5V317_ARCNC</name>
<keyword evidence="4" id="KW-1185">Reference proteome</keyword>
<evidence type="ECO:0000256" key="2">
    <source>
        <dbReference type="SAM" id="Phobius"/>
    </source>
</evidence>
<evidence type="ECO:0000256" key="1">
    <source>
        <dbReference type="ARBA" id="ARBA00022481"/>
    </source>
</evidence>
<reference evidence="3 4" key="1">
    <citation type="journal article" date="2010" name="Stand. Genomic Sci.">
        <title>Complete genome sequence of Arcobacter nitrofigilis type strain (CI).</title>
        <authorList>
            <person name="Pati A."/>
            <person name="Gronow S."/>
            <person name="Lapidus A."/>
            <person name="Copeland A."/>
            <person name="Glavina Del Rio T."/>
            <person name="Nolan M."/>
            <person name="Lucas S."/>
            <person name="Tice H."/>
            <person name="Cheng J.F."/>
            <person name="Han C."/>
            <person name="Chertkov O."/>
            <person name="Bruce D."/>
            <person name="Tapia R."/>
            <person name="Goodwin L."/>
            <person name="Pitluck S."/>
            <person name="Liolios K."/>
            <person name="Ivanova N."/>
            <person name="Mavromatis K."/>
            <person name="Chen A."/>
            <person name="Palaniappan K."/>
            <person name="Land M."/>
            <person name="Hauser L."/>
            <person name="Chang Y.J."/>
            <person name="Jeffries C.D."/>
            <person name="Detter J.C."/>
            <person name="Rohde M."/>
            <person name="Goker M."/>
            <person name="Bristow J."/>
            <person name="Eisen J.A."/>
            <person name="Markowitz V."/>
            <person name="Hugenholtz P."/>
            <person name="Klenk H.P."/>
            <person name="Kyrpides N.C."/>
        </authorList>
    </citation>
    <scope>NUCLEOTIDE SEQUENCE [LARGE SCALE GENOMIC DNA]</scope>
    <source>
        <strain evidence="4">ATCC 33309 / DSM 7299 / CCUG 15893 / LMG 7604 / NCTC 12251 / CI</strain>
    </source>
</reference>
<dbReference type="NCBIfam" id="TIGR02532">
    <property type="entry name" value="IV_pilin_GFxxxE"/>
    <property type="match status" value="1"/>
</dbReference>
<dbReference type="AlphaFoldDB" id="D5V317"/>
<organism evidence="3 4">
    <name type="scientific">Arcobacter nitrofigilis (strain ATCC 33309 / DSM 7299 / CCUG 15893 / LMG 7604 / NCTC 12251 / CI)</name>
    <name type="common">Campylobacter nitrofigilis</name>
    <dbReference type="NCBI Taxonomy" id="572480"/>
    <lineage>
        <taxon>Bacteria</taxon>
        <taxon>Pseudomonadati</taxon>
        <taxon>Campylobacterota</taxon>
        <taxon>Epsilonproteobacteria</taxon>
        <taxon>Campylobacterales</taxon>
        <taxon>Arcobacteraceae</taxon>
        <taxon>Arcobacter</taxon>
    </lineage>
</organism>
<feature type="transmembrane region" description="Helical" evidence="2">
    <location>
        <begin position="6"/>
        <end position="27"/>
    </location>
</feature>
<keyword evidence="2" id="KW-0472">Membrane</keyword>
<dbReference type="InterPro" id="IPR045584">
    <property type="entry name" value="Pilin-like"/>
</dbReference>
<keyword evidence="2" id="KW-0812">Transmembrane</keyword>